<proteinExistence type="predicted"/>
<evidence type="ECO:0000313" key="2">
    <source>
        <dbReference type="Proteomes" id="UP000828941"/>
    </source>
</evidence>
<dbReference type="EMBL" id="CM039430">
    <property type="protein sequence ID" value="KAI4346195.1"/>
    <property type="molecule type" value="Genomic_DNA"/>
</dbReference>
<comment type="caution">
    <text evidence="1">The sequence shown here is derived from an EMBL/GenBank/DDBJ whole genome shotgun (WGS) entry which is preliminary data.</text>
</comment>
<organism evidence="1 2">
    <name type="scientific">Bauhinia variegata</name>
    <name type="common">Purple orchid tree</name>
    <name type="synonym">Phanera variegata</name>
    <dbReference type="NCBI Taxonomy" id="167791"/>
    <lineage>
        <taxon>Eukaryota</taxon>
        <taxon>Viridiplantae</taxon>
        <taxon>Streptophyta</taxon>
        <taxon>Embryophyta</taxon>
        <taxon>Tracheophyta</taxon>
        <taxon>Spermatophyta</taxon>
        <taxon>Magnoliopsida</taxon>
        <taxon>eudicotyledons</taxon>
        <taxon>Gunneridae</taxon>
        <taxon>Pentapetalae</taxon>
        <taxon>rosids</taxon>
        <taxon>fabids</taxon>
        <taxon>Fabales</taxon>
        <taxon>Fabaceae</taxon>
        <taxon>Cercidoideae</taxon>
        <taxon>Cercideae</taxon>
        <taxon>Bauhiniinae</taxon>
        <taxon>Bauhinia</taxon>
    </lineage>
</organism>
<name>A0ACB9PBT2_BAUVA</name>
<dbReference type="Proteomes" id="UP000828941">
    <property type="component" value="Chromosome 5"/>
</dbReference>
<reference evidence="1 2" key="1">
    <citation type="journal article" date="2022" name="DNA Res.">
        <title>Chromosomal-level genome assembly of the orchid tree Bauhinia variegata (Leguminosae; Cercidoideae) supports the allotetraploid origin hypothesis of Bauhinia.</title>
        <authorList>
            <person name="Zhong Y."/>
            <person name="Chen Y."/>
            <person name="Zheng D."/>
            <person name="Pang J."/>
            <person name="Liu Y."/>
            <person name="Luo S."/>
            <person name="Meng S."/>
            <person name="Qian L."/>
            <person name="Wei D."/>
            <person name="Dai S."/>
            <person name="Zhou R."/>
        </authorList>
    </citation>
    <scope>NUCLEOTIDE SEQUENCE [LARGE SCALE GENOMIC DNA]</scope>
    <source>
        <strain evidence="1">BV-YZ2020</strain>
    </source>
</reference>
<keyword evidence="2" id="KW-1185">Reference proteome</keyword>
<evidence type="ECO:0000313" key="1">
    <source>
        <dbReference type="EMBL" id="KAI4346195.1"/>
    </source>
</evidence>
<gene>
    <name evidence="1" type="ORF">L6164_013267</name>
</gene>
<accession>A0ACB9PBT2</accession>
<sequence>MPCEVWYTRFPEEGYFPTLMSVWDALGCVSATLTHVDWRGSSDEHPCTYEASEMGPNIEINIQTSLTTQAFTDI</sequence>
<protein>
    <submittedName>
        <fullName evidence="1">Uncharacterized protein</fullName>
    </submittedName>
</protein>